<dbReference type="RefSeq" id="WP_205084674.1">
    <property type="nucleotide sequence ID" value="NZ_JAFEUF010000125.1"/>
</dbReference>
<comment type="caution">
    <text evidence="2">The sequence shown here is derived from an EMBL/GenBank/DDBJ whole genome shotgun (WGS) entry which is preliminary data.</text>
</comment>
<feature type="transmembrane region" description="Helical" evidence="1">
    <location>
        <begin position="149"/>
        <end position="172"/>
    </location>
</feature>
<accession>A0ABS2HZR0</accession>
<evidence type="ECO:0000313" key="2">
    <source>
        <dbReference type="EMBL" id="MBM7056479.1"/>
    </source>
</evidence>
<protein>
    <recommendedName>
        <fullName evidence="4">Integral membrane protein</fullName>
    </recommendedName>
</protein>
<reference evidence="2 3" key="1">
    <citation type="submission" date="2021-02" db="EMBL/GenBank/DDBJ databases">
        <title>Genome Streptomyces sp. RHZ10.</title>
        <authorList>
            <person name="Besaury L."/>
        </authorList>
    </citation>
    <scope>NUCLEOTIDE SEQUENCE [LARGE SCALE GENOMIC DNA]</scope>
    <source>
        <strain evidence="2 3">RHZ10</strain>
    </source>
</reference>
<feature type="transmembrane region" description="Helical" evidence="1">
    <location>
        <begin position="96"/>
        <end position="113"/>
    </location>
</feature>
<evidence type="ECO:0000256" key="1">
    <source>
        <dbReference type="SAM" id="Phobius"/>
    </source>
</evidence>
<keyword evidence="3" id="KW-1185">Reference proteome</keyword>
<feature type="transmembrane region" description="Helical" evidence="1">
    <location>
        <begin position="33"/>
        <end position="51"/>
    </location>
</feature>
<organism evidence="2 3">
    <name type="scientific">Streptomyces durocortorensis</name>
    <dbReference type="NCBI Taxonomy" id="2811104"/>
    <lineage>
        <taxon>Bacteria</taxon>
        <taxon>Bacillati</taxon>
        <taxon>Actinomycetota</taxon>
        <taxon>Actinomycetes</taxon>
        <taxon>Kitasatosporales</taxon>
        <taxon>Streptomycetaceae</taxon>
        <taxon>Streptomyces</taxon>
    </lineage>
</organism>
<proteinExistence type="predicted"/>
<keyword evidence="1" id="KW-0472">Membrane</keyword>
<name>A0ABS2HZR0_9ACTN</name>
<gene>
    <name evidence="2" type="ORF">JS521_22040</name>
</gene>
<keyword evidence="1" id="KW-0812">Transmembrane</keyword>
<feature type="transmembrane region" description="Helical" evidence="1">
    <location>
        <begin position="72"/>
        <end position="90"/>
    </location>
</feature>
<evidence type="ECO:0008006" key="4">
    <source>
        <dbReference type="Google" id="ProtNLM"/>
    </source>
</evidence>
<evidence type="ECO:0000313" key="3">
    <source>
        <dbReference type="Proteomes" id="UP000712045"/>
    </source>
</evidence>
<keyword evidence="1" id="KW-1133">Transmembrane helix</keyword>
<feature type="transmembrane region" description="Helical" evidence="1">
    <location>
        <begin position="120"/>
        <end position="137"/>
    </location>
</feature>
<dbReference type="Proteomes" id="UP000712045">
    <property type="component" value="Unassembled WGS sequence"/>
</dbReference>
<dbReference type="EMBL" id="JAFEUF010000125">
    <property type="protein sequence ID" value="MBM7056479.1"/>
    <property type="molecule type" value="Genomic_DNA"/>
</dbReference>
<sequence>MFKSGVGFLALFGLGWWLLATSAFGGTVRLVEVAAGCAVTVGLLLAARRFLPASAGGPFPADRRRRFNRINGLQWLLIVAIAVVCSRGGVPVLIPPLVALVVGLHFLPLAAVFEQPRLRVPAALLVAAGLSGLAVWLGDGPDSAVRLTVGLVSALSLWGMALWTIAAAASAAGRDVRG</sequence>